<protein>
    <submittedName>
        <fullName evidence="2">Uncharacterized protein</fullName>
    </submittedName>
</protein>
<dbReference type="EMBL" id="KV418353">
    <property type="protein sequence ID" value="KZP02708.1"/>
    <property type="molecule type" value="Genomic_DNA"/>
</dbReference>
<name>A0A167T9R3_9AGAM</name>
<proteinExistence type="predicted"/>
<dbReference type="AlphaFoldDB" id="A0A167T9R3"/>
<reference evidence="2 3" key="1">
    <citation type="journal article" date="2016" name="Mol. Biol. Evol.">
        <title>Comparative Genomics of Early-Diverging Mushroom-Forming Fungi Provides Insights into the Origins of Lignocellulose Decay Capabilities.</title>
        <authorList>
            <person name="Nagy L.G."/>
            <person name="Riley R."/>
            <person name="Tritt A."/>
            <person name="Adam C."/>
            <person name="Daum C."/>
            <person name="Floudas D."/>
            <person name="Sun H."/>
            <person name="Yadav J.S."/>
            <person name="Pangilinan J."/>
            <person name="Larsson K.H."/>
            <person name="Matsuura K."/>
            <person name="Barry K."/>
            <person name="Labutti K."/>
            <person name="Kuo R."/>
            <person name="Ohm R.A."/>
            <person name="Bhattacharya S.S."/>
            <person name="Shirouzu T."/>
            <person name="Yoshinaga Y."/>
            <person name="Martin F.M."/>
            <person name="Grigoriev I.V."/>
            <person name="Hibbett D.S."/>
        </authorList>
    </citation>
    <scope>NUCLEOTIDE SEQUENCE [LARGE SCALE GENOMIC DNA]</scope>
    <source>
        <strain evidence="2 3">CBS 109695</strain>
    </source>
</reference>
<keyword evidence="3" id="KW-1185">Reference proteome</keyword>
<accession>A0A167T9R3</accession>
<feature type="transmembrane region" description="Helical" evidence="1">
    <location>
        <begin position="15"/>
        <end position="34"/>
    </location>
</feature>
<keyword evidence="1" id="KW-0812">Transmembrane</keyword>
<evidence type="ECO:0000313" key="2">
    <source>
        <dbReference type="EMBL" id="KZP02708.1"/>
    </source>
</evidence>
<evidence type="ECO:0000256" key="1">
    <source>
        <dbReference type="SAM" id="Phobius"/>
    </source>
</evidence>
<evidence type="ECO:0000313" key="3">
    <source>
        <dbReference type="Proteomes" id="UP000076532"/>
    </source>
</evidence>
<keyword evidence="1" id="KW-1133">Transmembrane helix</keyword>
<keyword evidence="1" id="KW-0472">Membrane</keyword>
<gene>
    <name evidence="2" type="ORF">FIBSPDRAFT_880074</name>
</gene>
<organism evidence="2 3">
    <name type="scientific">Athelia psychrophila</name>
    <dbReference type="NCBI Taxonomy" id="1759441"/>
    <lineage>
        <taxon>Eukaryota</taxon>
        <taxon>Fungi</taxon>
        <taxon>Dikarya</taxon>
        <taxon>Basidiomycota</taxon>
        <taxon>Agaricomycotina</taxon>
        <taxon>Agaricomycetes</taxon>
        <taxon>Agaricomycetidae</taxon>
        <taxon>Atheliales</taxon>
        <taxon>Atheliaceae</taxon>
        <taxon>Athelia</taxon>
    </lineage>
</organism>
<sequence length="56" mass="6255">MQHHRAENGRRPRGLPGSAALLYWADIVCGAILYHPKWTNGRHIASAMHKFGLFGS</sequence>
<dbReference type="Proteomes" id="UP000076532">
    <property type="component" value="Unassembled WGS sequence"/>
</dbReference>